<protein>
    <recommendedName>
        <fullName evidence="6">FAD dependent oxidoreductase domain-containing protein</fullName>
    </recommendedName>
</protein>
<feature type="non-terminal residue" evidence="7">
    <location>
        <position position="268"/>
    </location>
</feature>
<keyword evidence="4" id="KW-0560">Oxidoreductase</keyword>
<comment type="cofactor">
    <cofactor evidence="1">
        <name>FAD</name>
        <dbReference type="ChEBI" id="CHEBI:57692"/>
    </cofactor>
</comment>
<dbReference type="InterPro" id="IPR006076">
    <property type="entry name" value="FAD-dep_OxRdtase"/>
</dbReference>
<dbReference type="GO" id="GO:0047545">
    <property type="term" value="F:(S)-2-hydroxyglutarate dehydrogenase activity"/>
    <property type="evidence" value="ECO:0007669"/>
    <property type="project" value="TreeGrafter"/>
</dbReference>
<dbReference type="Pfam" id="PF01266">
    <property type="entry name" value="DAO"/>
    <property type="match status" value="1"/>
</dbReference>
<dbReference type="SUPFAM" id="SSF51905">
    <property type="entry name" value="FAD/NAD(P)-binding domain"/>
    <property type="match status" value="1"/>
</dbReference>
<dbReference type="AlphaFoldDB" id="A0A382PBN6"/>
<name>A0A382PBN6_9ZZZZ</name>
<proteinExistence type="inferred from homology"/>
<sequence length="268" mass="29601">MTDFSVETVVIGAGVVGLAIARELSSKNKEVLILETEDDFGKITSSRNSGVIHAGIYYPKNSLKSKFCVLGNRLLYDYCKKNHIPYLNTKKLLVASSLDQIKIIDQIKNQAENNGVEGIKKISKTEASNLEPLICCEEALLVSSSGIVDVVSLMRSLEGRIQDSGSMIAYKSEIKKINFDGNKFLLKVMNDSETTIECKKLVNSAGLFASNVANTIEELKKEFIPKTYYAKGNYFSVSKNLGIRHLIYPIPEGFGLGIHLTLELDHSI</sequence>
<evidence type="ECO:0000256" key="5">
    <source>
        <dbReference type="ARBA" id="ARBA00037941"/>
    </source>
</evidence>
<keyword evidence="3" id="KW-0274">FAD</keyword>
<evidence type="ECO:0000256" key="1">
    <source>
        <dbReference type="ARBA" id="ARBA00001974"/>
    </source>
</evidence>
<evidence type="ECO:0000256" key="3">
    <source>
        <dbReference type="ARBA" id="ARBA00022827"/>
    </source>
</evidence>
<feature type="domain" description="FAD dependent oxidoreductase" evidence="6">
    <location>
        <begin position="8"/>
        <end position="266"/>
    </location>
</feature>
<evidence type="ECO:0000256" key="2">
    <source>
        <dbReference type="ARBA" id="ARBA00022630"/>
    </source>
</evidence>
<dbReference type="Gene3D" id="3.50.50.60">
    <property type="entry name" value="FAD/NAD(P)-binding domain"/>
    <property type="match status" value="2"/>
</dbReference>
<evidence type="ECO:0000256" key="4">
    <source>
        <dbReference type="ARBA" id="ARBA00023002"/>
    </source>
</evidence>
<dbReference type="PANTHER" id="PTHR43104">
    <property type="entry name" value="L-2-HYDROXYGLUTARATE DEHYDROGENASE, MITOCHONDRIAL"/>
    <property type="match status" value="1"/>
</dbReference>
<organism evidence="7">
    <name type="scientific">marine metagenome</name>
    <dbReference type="NCBI Taxonomy" id="408172"/>
    <lineage>
        <taxon>unclassified sequences</taxon>
        <taxon>metagenomes</taxon>
        <taxon>ecological metagenomes</taxon>
    </lineage>
</organism>
<keyword evidence="2" id="KW-0285">Flavoprotein</keyword>
<accession>A0A382PBN6</accession>
<feature type="non-terminal residue" evidence="7">
    <location>
        <position position="1"/>
    </location>
</feature>
<dbReference type="EMBL" id="UINC01106272">
    <property type="protein sequence ID" value="SVC70819.1"/>
    <property type="molecule type" value="Genomic_DNA"/>
</dbReference>
<comment type="similarity">
    <text evidence="5">Belongs to the L2HGDH family.</text>
</comment>
<dbReference type="PANTHER" id="PTHR43104:SF4">
    <property type="entry name" value="L-2-HYDROXYGLUTARATE DEHYDROGENASE, MITOCHONDRIAL"/>
    <property type="match status" value="1"/>
</dbReference>
<gene>
    <name evidence="7" type="ORF">METZ01_LOCUS323673</name>
</gene>
<evidence type="ECO:0000259" key="6">
    <source>
        <dbReference type="Pfam" id="PF01266"/>
    </source>
</evidence>
<reference evidence="7" key="1">
    <citation type="submission" date="2018-05" db="EMBL/GenBank/DDBJ databases">
        <authorList>
            <person name="Lanie J.A."/>
            <person name="Ng W.-L."/>
            <person name="Kazmierczak K.M."/>
            <person name="Andrzejewski T.M."/>
            <person name="Davidsen T.M."/>
            <person name="Wayne K.J."/>
            <person name="Tettelin H."/>
            <person name="Glass J.I."/>
            <person name="Rusch D."/>
            <person name="Podicherti R."/>
            <person name="Tsui H.-C.T."/>
            <person name="Winkler M.E."/>
        </authorList>
    </citation>
    <scope>NUCLEOTIDE SEQUENCE</scope>
</reference>
<evidence type="ECO:0000313" key="7">
    <source>
        <dbReference type="EMBL" id="SVC70819.1"/>
    </source>
</evidence>
<dbReference type="InterPro" id="IPR036188">
    <property type="entry name" value="FAD/NAD-bd_sf"/>
</dbReference>